<evidence type="ECO:0000256" key="5">
    <source>
        <dbReference type="ARBA" id="ARBA00023136"/>
    </source>
</evidence>
<evidence type="ECO:0000313" key="7">
    <source>
        <dbReference type="EMBL" id="GGL66430.1"/>
    </source>
</evidence>
<feature type="transmembrane region" description="Helical" evidence="6">
    <location>
        <begin position="151"/>
        <end position="173"/>
    </location>
</feature>
<dbReference type="RefSeq" id="WP_188979496.1">
    <property type="nucleotide sequence ID" value="NZ_BMPG01000003.1"/>
</dbReference>
<dbReference type="Proteomes" id="UP000607197">
    <property type="component" value="Unassembled WGS sequence"/>
</dbReference>
<evidence type="ECO:0000313" key="8">
    <source>
        <dbReference type="Proteomes" id="UP000607197"/>
    </source>
</evidence>
<reference evidence="7" key="2">
    <citation type="submission" date="2020-09" db="EMBL/GenBank/DDBJ databases">
        <authorList>
            <person name="Sun Q."/>
            <person name="Ohkuma M."/>
        </authorList>
    </citation>
    <scope>NUCLEOTIDE SEQUENCE</scope>
    <source>
        <strain evidence="7">JCM 19596</strain>
    </source>
</reference>
<protein>
    <submittedName>
        <fullName evidence="7">Uncharacterized protein</fullName>
    </submittedName>
</protein>
<feature type="transmembrane region" description="Helical" evidence="6">
    <location>
        <begin position="125"/>
        <end position="145"/>
    </location>
</feature>
<reference evidence="7" key="1">
    <citation type="journal article" date="2014" name="Int. J. Syst. Evol. Microbiol.">
        <title>Complete genome sequence of Corynebacterium casei LMG S-19264T (=DSM 44701T), isolated from a smear-ripened cheese.</title>
        <authorList>
            <consortium name="US DOE Joint Genome Institute (JGI-PGF)"/>
            <person name="Walter F."/>
            <person name="Albersmeier A."/>
            <person name="Kalinowski J."/>
            <person name="Ruckert C."/>
        </authorList>
    </citation>
    <scope>NUCLEOTIDE SEQUENCE</scope>
    <source>
        <strain evidence="7">JCM 19596</strain>
    </source>
</reference>
<evidence type="ECO:0000256" key="1">
    <source>
        <dbReference type="ARBA" id="ARBA00004651"/>
    </source>
</evidence>
<evidence type="ECO:0000256" key="2">
    <source>
        <dbReference type="ARBA" id="ARBA00022475"/>
    </source>
</evidence>
<dbReference type="EMBL" id="BMPG01000003">
    <property type="protein sequence ID" value="GGL66430.1"/>
    <property type="molecule type" value="Genomic_DNA"/>
</dbReference>
<evidence type="ECO:0000256" key="3">
    <source>
        <dbReference type="ARBA" id="ARBA00022692"/>
    </source>
</evidence>
<keyword evidence="4 6" id="KW-1133">Transmembrane helix</keyword>
<feature type="transmembrane region" description="Helical" evidence="6">
    <location>
        <begin position="312"/>
        <end position="331"/>
    </location>
</feature>
<sequence>MRRELRFAAGVALGAGALAVSLFAVGPGAVLDRVTAIALPAAAVVFAVVLVEATVDGLGVWASVRPLNRGLTPGQSVQFAFAGDFFDTLSPAGPVSSEPIMARFFGVATDTSYSDALGVRGVAKYVKSAAQVALSLVLVAVFLLTGPAPRVVVATFAGAAVVLVVAAAALLAARASIAAAATALLAPVVRRVSALYRDDPHDRDTVAAAVDRFWTRVLAFRDTPRLLGLVALGGVLEQLLTATALWVALAGTGTPAALLPIVAIVPLPQAASVVPIPASLGAYDVLLAGAVVLMTGVPADAAAAAVLVVRTFGLLTAVGGGGLATAFLRGWRPGA</sequence>
<gene>
    <name evidence="7" type="ORF">GCM10009039_25490</name>
</gene>
<proteinExistence type="predicted"/>
<comment type="caution">
    <text evidence="7">The sequence shown here is derived from an EMBL/GenBank/DDBJ whole genome shotgun (WGS) entry which is preliminary data.</text>
</comment>
<feature type="transmembrane region" description="Helical" evidence="6">
    <location>
        <begin position="34"/>
        <end position="55"/>
    </location>
</feature>
<keyword evidence="2" id="KW-1003">Cell membrane</keyword>
<organism evidence="7 8">
    <name type="scientific">Halocalculus aciditolerans</name>
    <dbReference type="NCBI Taxonomy" id="1383812"/>
    <lineage>
        <taxon>Archaea</taxon>
        <taxon>Methanobacteriati</taxon>
        <taxon>Methanobacteriota</taxon>
        <taxon>Stenosarchaea group</taxon>
        <taxon>Halobacteria</taxon>
        <taxon>Halobacteriales</taxon>
        <taxon>Halobacteriaceae</taxon>
        <taxon>Halocalculus</taxon>
    </lineage>
</organism>
<keyword evidence="5 6" id="KW-0472">Membrane</keyword>
<keyword evidence="3 6" id="KW-0812">Transmembrane</keyword>
<dbReference type="AlphaFoldDB" id="A0A830F5Z9"/>
<evidence type="ECO:0000256" key="4">
    <source>
        <dbReference type="ARBA" id="ARBA00022989"/>
    </source>
</evidence>
<comment type="subcellular location">
    <subcellularLocation>
        <location evidence="1">Cell membrane</location>
        <topology evidence="1">Multi-pass membrane protein</topology>
    </subcellularLocation>
</comment>
<dbReference type="GO" id="GO:0005886">
    <property type="term" value="C:plasma membrane"/>
    <property type="evidence" value="ECO:0007669"/>
    <property type="project" value="UniProtKB-SubCell"/>
</dbReference>
<keyword evidence="8" id="KW-1185">Reference proteome</keyword>
<dbReference type="InterPro" id="IPR022791">
    <property type="entry name" value="L-PG_synthase/AglD"/>
</dbReference>
<dbReference type="Pfam" id="PF03706">
    <property type="entry name" value="LPG_synthase_TM"/>
    <property type="match status" value="1"/>
</dbReference>
<evidence type="ECO:0000256" key="6">
    <source>
        <dbReference type="SAM" id="Phobius"/>
    </source>
</evidence>
<accession>A0A830F5Z9</accession>
<dbReference type="OrthoDB" id="293208at2157"/>
<name>A0A830F5Z9_9EURY</name>